<proteinExistence type="inferred from homology"/>
<keyword evidence="5" id="KW-1185">Reference proteome</keyword>
<dbReference type="STRING" id="994573.T472_0201360"/>
<sequence length="400" mass="45067">MIESWKGTYFSDMEARRMDWIRFNEPYGDDEIFRRAAEISKLRLFDEDSIEEMLQRRLSSLDLYSGSFSPYFMQSATAALEVMALAMDFKPGDEVIIPSFTYPATANSFLRAGASVVFADIEEDTCNLDPRSVERVITGRTRAIVPIHYGGVAADINALAEIAKASGSVLLEDSAHCIGASYKCQPLGTFGAMGAVSFHCSKNITSAGKGGCLFVTDEGYRDTVSEIIYQGTDRVAYREGKVSSYRWKRPGGEYQMPSFSMAYLEASLGRLTQVTDRRREIWLRYHSQLSQLETEGYLRLCRVPKDAGINGHVFYILLNDRKERDSLKAHLHMHRIEALTHYEPLHVTAIGRSRGRCEGDMNVTNSVAGRLLRLPMHMGLEDPDVDRVCQTIFNFFGYGR</sequence>
<evidence type="ECO:0000256" key="1">
    <source>
        <dbReference type="PIRSR" id="PIRSR000390-1"/>
    </source>
</evidence>
<keyword evidence="4" id="KW-0032">Aminotransferase</keyword>
<dbReference type="Gene3D" id="3.90.1150.10">
    <property type="entry name" value="Aspartate Aminotransferase, domain 1"/>
    <property type="match status" value="1"/>
</dbReference>
<accession>V7IBX5</accession>
<protein>
    <submittedName>
        <fullName evidence="4">TDP-4-oxo-6-deoxy-D-glucose aminotransferase</fullName>
    </submittedName>
</protein>
<dbReference type="PIRSF" id="PIRSF000390">
    <property type="entry name" value="PLP_StrS"/>
    <property type="match status" value="1"/>
</dbReference>
<name>V7IBX5_9CLOT</name>
<keyword evidence="4" id="KW-0808">Transferase</keyword>
<dbReference type="InterPro" id="IPR015421">
    <property type="entry name" value="PyrdxlP-dep_Trfase_major"/>
</dbReference>
<organism evidence="4 5">
    <name type="scientific">Youngiibacter fragilis 232.1</name>
    <dbReference type="NCBI Taxonomy" id="994573"/>
    <lineage>
        <taxon>Bacteria</taxon>
        <taxon>Bacillati</taxon>
        <taxon>Bacillota</taxon>
        <taxon>Clostridia</taxon>
        <taxon>Eubacteriales</taxon>
        <taxon>Clostridiaceae</taxon>
        <taxon>Youngiibacter</taxon>
    </lineage>
</organism>
<dbReference type="InterPro" id="IPR015424">
    <property type="entry name" value="PyrdxlP-dep_Trfase"/>
</dbReference>
<evidence type="ECO:0000256" key="2">
    <source>
        <dbReference type="PIRSR" id="PIRSR000390-2"/>
    </source>
</evidence>
<dbReference type="EMBL" id="AXUN02000018">
    <property type="protein sequence ID" value="ETA82377.1"/>
    <property type="molecule type" value="Genomic_DNA"/>
</dbReference>
<dbReference type="Proteomes" id="UP000017747">
    <property type="component" value="Unassembled WGS sequence"/>
</dbReference>
<keyword evidence="2 3" id="KW-0663">Pyridoxal phosphate</keyword>
<dbReference type="InterPro" id="IPR000653">
    <property type="entry name" value="DegT/StrS_aminotransferase"/>
</dbReference>
<evidence type="ECO:0000256" key="3">
    <source>
        <dbReference type="RuleBase" id="RU004508"/>
    </source>
</evidence>
<comment type="similarity">
    <text evidence="3">Belongs to the DegT/DnrJ/EryC1 family.</text>
</comment>
<dbReference type="Gene3D" id="3.40.640.10">
    <property type="entry name" value="Type I PLP-dependent aspartate aminotransferase-like (Major domain)"/>
    <property type="match status" value="1"/>
</dbReference>
<dbReference type="eggNOG" id="COG0399">
    <property type="taxonomic scope" value="Bacteria"/>
</dbReference>
<evidence type="ECO:0000313" key="4">
    <source>
        <dbReference type="EMBL" id="ETA82377.1"/>
    </source>
</evidence>
<evidence type="ECO:0000313" key="5">
    <source>
        <dbReference type="Proteomes" id="UP000017747"/>
    </source>
</evidence>
<dbReference type="Pfam" id="PF01041">
    <property type="entry name" value="DegT_DnrJ_EryC1"/>
    <property type="match status" value="1"/>
</dbReference>
<gene>
    <name evidence="4" type="ORF">T472_0201360</name>
</gene>
<feature type="active site" description="Proton acceptor" evidence="1">
    <location>
        <position position="202"/>
    </location>
</feature>
<feature type="modified residue" description="N6-(pyridoxal phosphate)lysine" evidence="2">
    <location>
        <position position="202"/>
    </location>
</feature>
<dbReference type="CDD" id="cd00616">
    <property type="entry name" value="AHBA_syn"/>
    <property type="match status" value="1"/>
</dbReference>
<dbReference type="PANTHER" id="PTHR30244:SF34">
    <property type="entry name" value="DTDP-4-AMINO-4,6-DIDEOXYGALACTOSE TRANSAMINASE"/>
    <property type="match status" value="1"/>
</dbReference>
<dbReference type="PANTHER" id="PTHR30244">
    <property type="entry name" value="TRANSAMINASE"/>
    <property type="match status" value="1"/>
</dbReference>
<comment type="caution">
    <text evidence="4">The sequence shown here is derived from an EMBL/GenBank/DDBJ whole genome shotgun (WGS) entry which is preliminary data.</text>
</comment>
<dbReference type="GO" id="GO:0008483">
    <property type="term" value="F:transaminase activity"/>
    <property type="evidence" value="ECO:0007669"/>
    <property type="project" value="UniProtKB-KW"/>
</dbReference>
<dbReference type="InterPro" id="IPR015422">
    <property type="entry name" value="PyrdxlP-dep_Trfase_small"/>
</dbReference>
<reference evidence="4 5" key="1">
    <citation type="journal article" date="2014" name="Genome Announc.">
        <title>Genome Sequence of Youngiibacter fragilis, the Type Strain of the Genus Youngiibacter.</title>
        <authorList>
            <person name="Wawrik C.B."/>
            <person name="Callaghan A.V."/>
            <person name="Stamps B.W."/>
            <person name="Wawrik B."/>
        </authorList>
    </citation>
    <scope>NUCLEOTIDE SEQUENCE [LARGE SCALE GENOMIC DNA]</scope>
    <source>
        <strain evidence="4 5">232.1</strain>
    </source>
</reference>
<dbReference type="SUPFAM" id="SSF53383">
    <property type="entry name" value="PLP-dependent transferases"/>
    <property type="match status" value="1"/>
</dbReference>
<dbReference type="AlphaFoldDB" id="V7IBX5"/>
<dbReference type="GO" id="GO:0030170">
    <property type="term" value="F:pyridoxal phosphate binding"/>
    <property type="evidence" value="ECO:0007669"/>
    <property type="project" value="TreeGrafter"/>
</dbReference>
<dbReference type="GO" id="GO:0000271">
    <property type="term" value="P:polysaccharide biosynthetic process"/>
    <property type="evidence" value="ECO:0007669"/>
    <property type="project" value="TreeGrafter"/>
</dbReference>